<keyword evidence="8" id="KW-0547">Nucleotide-binding</keyword>
<dbReference type="OrthoDB" id="9814580at2"/>
<dbReference type="GO" id="GO:0005737">
    <property type="term" value="C:cytoplasm"/>
    <property type="evidence" value="ECO:0007669"/>
    <property type="project" value="UniProtKB-SubCell"/>
</dbReference>
<evidence type="ECO:0000256" key="6">
    <source>
        <dbReference type="ARBA" id="ARBA00022694"/>
    </source>
</evidence>
<geneLocation type="plasmid" evidence="13 14">
    <name>pSTA7437.01</name>
</geneLocation>
<dbReference type="GO" id="GO:0061710">
    <property type="term" value="F:L-threonylcarbamoyladenylate synthase"/>
    <property type="evidence" value="ECO:0007669"/>
    <property type="project" value="UniProtKB-EC"/>
</dbReference>
<evidence type="ECO:0000256" key="10">
    <source>
        <dbReference type="ARBA" id="ARBA00029774"/>
    </source>
</evidence>
<dbReference type="KEGG" id="scs:Sta7437_4697"/>
<dbReference type="GO" id="GO:0006450">
    <property type="term" value="P:regulation of translational fidelity"/>
    <property type="evidence" value="ECO:0007669"/>
    <property type="project" value="TreeGrafter"/>
</dbReference>
<keyword evidence="7" id="KW-0548">Nucleotidyltransferase</keyword>
<evidence type="ECO:0000259" key="12">
    <source>
        <dbReference type="PROSITE" id="PS51163"/>
    </source>
</evidence>
<evidence type="ECO:0000256" key="1">
    <source>
        <dbReference type="ARBA" id="ARBA00004496"/>
    </source>
</evidence>
<dbReference type="PANTHER" id="PTHR17490:SF16">
    <property type="entry name" value="THREONYLCARBAMOYL-AMP SYNTHASE"/>
    <property type="match status" value="1"/>
</dbReference>
<name>K9Y2C6_STAC7</name>
<keyword evidence="13" id="KW-0614">Plasmid</keyword>
<evidence type="ECO:0000313" key="13">
    <source>
        <dbReference type="EMBL" id="AFZ38147.1"/>
    </source>
</evidence>
<proteinExistence type="inferred from homology"/>
<dbReference type="Pfam" id="PF01300">
    <property type="entry name" value="Sua5_yciO_yrdC"/>
    <property type="match status" value="1"/>
</dbReference>
<evidence type="ECO:0000313" key="14">
    <source>
        <dbReference type="Proteomes" id="UP000010473"/>
    </source>
</evidence>
<organism evidence="13 14">
    <name type="scientific">Stanieria cyanosphaera (strain ATCC 29371 / PCC 7437)</name>
    <dbReference type="NCBI Taxonomy" id="111780"/>
    <lineage>
        <taxon>Bacteria</taxon>
        <taxon>Bacillati</taxon>
        <taxon>Cyanobacteriota</taxon>
        <taxon>Cyanophyceae</taxon>
        <taxon>Pleurocapsales</taxon>
        <taxon>Dermocarpellaceae</taxon>
        <taxon>Stanieria</taxon>
    </lineage>
</organism>
<dbReference type="GO" id="GO:0005524">
    <property type="term" value="F:ATP binding"/>
    <property type="evidence" value="ECO:0007669"/>
    <property type="project" value="UniProtKB-KW"/>
</dbReference>
<gene>
    <name evidence="13" type="ordered locus">Sta7437_4697</name>
</gene>
<evidence type="ECO:0000256" key="8">
    <source>
        <dbReference type="ARBA" id="ARBA00022741"/>
    </source>
</evidence>
<dbReference type="Proteomes" id="UP000010473">
    <property type="component" value="Plasmid pSTA7437.01"/>
</dbReference>
<dbReference type="EC" id="2.7.7.87" evidence="3"/>
<feature type="domain" description="YrdC-like" evidence="12">
    <location>
        <begin position="10"/>
        <end position="191"/>
    </location>
</feature>
<dbReference type="PROSITE" id="PS51163">
    <property type="entry name" value="YRDC"/>
    <property type="match status" value="1"/>
</dbReference>
<dbReference type="Gene3D" id="3.90.870.10">
    <property type="entry name" value="DHBP synthase"/>
    <property type="match status" value="1"/>
</dbReference>
<dbReference type="GO" id="GO:0008033">
    <property type="term" value="P:tRNA processing"/>
    <property type="evidence" value="ECO:0007669"/>
    <property type="project" value="UniProtKB-KW"/>
</dbReference>
<evidence type="ECO:0000256" key="5">
    <source>
        <dbReference type="ARBA" id="ARBA00022679"/>
    </source>
</evidence>
<comment type="catalytic activity">
    <reaction evidence="11">
        <text>L-threonine + hydrogencarbonate + ATP = L-threonylcarbamoyladenylate + diphosphate + H2O</text>
        <dbReference type="Rhea" id="RHEA:36407"/>
        <dbReference type="ChEBI" id="CHEBI:15377"/>
        <dbReference type="ChEBI" id="CHEBI:17544"/>
        <dbReference type="ChEBI" id="CHEBI:30616"/>
        <dbReference type="ChEBI" id="CHEBI:33019"/>
        <dbReference type="ChEBI" id="CHEBI:57926"/>
        <dbReference type="ChEBI" id="CHEBI:73682"/>
        <dbReference type="EC" id="2.7.7.87"/>
    </reaction>
</comment>
<reference evidence="14" key="1">
    <citation type="journal article" date="2013" name="Proc. Natl. Acad. Sci. U.S.A.">
        <title>Improving the coverage of the cyanobacterial phylum using diversity-driven genome sequencing.</title>
        <authorList>
            <person name="Shih P.M."/>
            <person name="Wu D."/>
            <person name="Latifi A."/>
            <person name="Axen S.D."/>
            <person name="Fewer D.P."/>
            <person name="Talla E."/>
            <person name="Calteau A."/>
            <person name="Cai F."/>
            <person name="Tandeau de Marsac N."/>
            <person name="Rippka R."/>
            <person name="Herdman M."/>
            <person name="Sivonen K."/>
            <person name="Coursin T."/>
            <person name="Laurent T."/>
            <person name="Goodwin L."/>
            <person name="Nolan M."/>
            <person name="Davenport K.W."/>
            <person name="Han C.S."/>
            <person name="Rubin E.M."/>
            <person name="Eisen J.A."/>
            <person name="Woyke T."/>
            <person name="Gugger M."/>
            <person name="Kerfeld C.A."/>
        </authorList>
    </citation>
    <scope>NUCLEOTIDE SEQUENCE [LARGE SCALE GENOMIC DNA]</scope>
    <source>
        <strain evidence="14">ATCC 29371 / PCC 7437</strain>
        <plasmid evidence="14">Plasmid pSTA7437.01</plasmid>
    </source>
</reference>
<evidence type="ECO:0000256" key="4">
    <source>
        <dbReference type="ARBA" id="ARBA00022490"/>
    </source>
</evidence>
<keyword evidence="9" id="KW-0067">ATP-binding</keyword>
<keyword evidence="4" id="KW-0963">Cytoplasm</keyword>
<dbReference type="RefSeq" id="WP_015212053.1">
    <property type="nucleotide sequence ID" value="NC_019765.1"/>
</dbReference>
<evidence type="ECO:0000256" key="2">
    <source>
        <dbReference type="ARBA" id="ARBA00007663"/>
    </source>
</evidence>
<sequence length="211" mass="23269">MNTQVVKLNRNLIPKIESRLKAGEVIILPTDTVYALVANGNDTEAVTRLRQIKAFTSPQPLGVFTRKEKAEQVVEVDRPALEMMSHFPYPVTMIMRAKSTLSEAVTNGFQNVFVTCPDRFIYDLIMEIPFPIVGTSAAFAGIQATNAELAVKFFGNKVDLIVDGGESKHGRSGTLVDFTVEVPTIMTYGTVSVDDLRPLLPQIVLPSHMMK</sequence>
<comment type="subcellular location">
    <subcellularLocation>
        <location evidence="1">Cytoplasm</location>
    </subcellularLocation>
</comment>
<keyword evidence="5" id="KW-0808">Transferase</keyword>
<evidence type="ECO:0000256" key="3">
    <source>
        <dbReference type="ARBA" id="ARBA00012584"/>
    </source>
</evidence>
<accession>K9Y2C6</accession>
<dbReference type="GO" id="GO:0003725">
    <property type="term" value="F:double-stranded RNA binding"/>
    <property type="evidence" value="ECO:0007669"/>
    <property type="project" value="InterPro"/>
</dbReference>
<dbReference type="HOGENOM" id="CLU_031397_3_2_3"/>
<evidence type="ECO:0000256" key="11">
    <source>
        <dbReference type="ARBA" id="ARBA00048366"/>
    </source>
</evidence>
<dbReference type="SUPFAM" id="SSF55821">
    <property type="entry name" value="YrdC/RibB"/>
    <property type="match status" value="1"/>
</dbReference>
<dbReference type="InterPro" id="IPR017945">
    <property type="entry name" value="DHBP_synth_RibB-like_a/b_dom"/>
</dbReference>
<evidence type="ECO:0000256" key="9">
    <source>
        <dbReference type="ARBA" id="ARBA00022840"/>
    </source>
</evidence>
<keyword evidence="14" id="KW-1185">Reference proteome</keyword>
<protein>
    <recommendedName>
        <fullName evidence="10">L-threonylcarbamoyladenylate synthase</fullName>
        <ecNumber evidence="3">2.7.7.87</ecNumber>
    </recommendedName>
    <alternativeName>
        <fullName evidence="10">L-threonylcarbamoyladenylate synthase</fullName>
    </alternativeName>
</protein>
<dbReference type="EMBL" id="CP003654">
    <property type="protein sequence ID" value="AFZ38147.1"/>
    <property type="molecule type" value="Genomic_DNA"/>
</dbReference>
<comment type="similarity">
    <text evidence="2">Belongs to the SUA5 family.</text>
</comment>
<dbReference type="GO" id="GO:0000049">
    <property type="term" value="F:tRNA binding"/>
    <property type="evidence" value="ECO:0007669"/>
    <property type="project" value="TreeGrafter"/>
</dbReference>
<dbReference type="AlphaFoldDB" id="K9Y2C6"/>
<dbReference type="InterPro" id="IPR050156">
    <property type="entry name" value="TC-AMP_synthase_SUA5"/>
</dbReference>
<dbReference type="InterPro" id="IPR006070">
    <property type="entry name" value="Sua5-like_dom"/>
</dbReference>
<keyword evidence="6" id="KW-0819">tRNA processing</keyword>
<dbReference type="PANTHER" id="PTHR17490">
    <property type="entry name" value="SUA5"/>
    <property type="match status" value="1"/>
</dbReference>
<evidence type="ECO:0000256" key="7">
    <source>
        <dbReference type="ARBA" id="ARBA00022695"/>
    </source>
</evidence>